<keyword evidence="4 7" id="KW-0812">Transmembrane</keyword>
<dbReference type="Proteomes" id="UP000537592">
    <property type="component" value="Unassembled WGS sequence"/>
</dbReference>
<evidence type="ECO:0000259" key="8">
    <source>
        <dbReference type="Pfam" id="PF00924"/>
    </source>
</evidence>
<feature type="transmembrane region" description="Helical" evidence="7">
    <location>
        <begin position="384"/>
        <end position="406"/>
    </location>
</feature>
<dbReference type="SUPFAM" id="SSF82689">
    <property type="entry name" value="Mechanosensitive channel protein MscS (YggB), C-terminal domain"/>
    <property type="match status" value="1"/>
</dbReference>
<name>A0A7W6EH88_9HYPH</name>
<evidence type="ECO:0000256" key="7">
    <source>
        <dbReference type="SAM" id="Phobius"/>
    </source>
</evidence>
<dbReference type="SUPFAM" id="SSF82861">
    <property type="entry name" value="Mechanosensitive channel protein MscS (YggB), transmembrane region"/>
    <property type="match status" value="1"/>
</dbReference>
<dbReference type="GO" id="GO:0005886">
    <property type="term" value="C:plasma membrane"/>
    <property type="evidence" value="ECO:0007669"/>
    <property type="project" value="UniProtKB-SubCell"/>
</dbReference>
<keyword evidence="3" id="KW-1003">Cell membrane</keyword>
<keyword evidence="5 7" id="KW-1133">Transmembrane helix</keyword>
<feature type="domain" description="Mechanosensitive ion channel MscS C-terminal" evidence="10">
    <location>
        <begin position="726"/>
        <end position="803"/>
    </location>
</feature>
<evidence type="ECO:0000256" key="6">
    <source>
        <dbReference type="ARBA" id="ARBA00023136"/>
    </source>
</evidence>
<feature type="transmembrane region" description="Helical" evidence="7">
    <location>
        <begin position="605"/>
        <end position="628"/>
    </location>
</feature>
<comment type="similarity">
    <text evidence="2">Belongs to the MscS (TC 1.A.23) family.</text>
</comment>
<dbReference type="Pfam" id="PF00924">
    <property type="entry name" value="MS_channel_2nd"/>
    <property type="match status" value="1"/>
</dbReference>
<evidence type="ECO:0000259" key="9">
    <source>
        <dbReference type="Pfam" id="PF12607"/>
    </source>
</evidence>
<comment type="subcellular location">
    <subcellularLocation>
        <location evidence="1">Cell membrane</location>
        <topology evidence="1">Multi-pass membrane protein</topology>
    </subcellularLocation>
</comment>
<dbReference type="InterPro" id="IPR052702">
    <property type="entry name" value="MscS-like_channel"/>
</dbReference>
<feature type="transmembrane region" description="Helical" evidence="7">
    <location>
        <begin position="634"/>
        <end position="663"/>
    </location>
</feature>
<evidence type="ECO:0000259" key="10">
    <source>
        <dbReference type="Pfam" id="PF21082"/>
    </source>
</evidence>
<comment type="caution">
    <text evidence="11">The sequence shown here is derived from an EMBL/GenBank/DDBJ whole genome shotgun (WGS) entry which is preliminary data.</text>
</comment>
<dbReference type="InterPro" id="IPR049278">
    <property type="entry name" value="MS_channel_C"/>
</dbReference>
<evidence type="ECO:0000256" key="5">
    <source>
        <dbReference type="ARBA" id="ARBA00022989"/>
    </source>
</evidence>
<dbReference type="AlphaFoldDB" id="A0A7W6EH88"/>
<dbReference type="RefSeq" id="WP_183752550.1">
    <property type="nucleotide sequence ID" value="NZ_JACICC010000004.1"/>
</dbReference>
<dbReference type="Gene3D" id="1.10.287.1260">
    <property type="match status" value="1"/>
</dbReference>
<dbReference type="Gene3D" id="2.30.30.60">
    <property type="match status" value="1"/>
</dbReference>
<evidence type="ECO:0000256" key="3">
    <source>
        <dbReference type="ARBA" id="ARBA00022475"/>
    </source>
</evidence>
<feature type="transmembrane region" description="Helical" evidence="7">
    <location>
        <begin position="515"/>
        <end position="539"/>
    </location>
</feature>
<feature type="domain" description="DUF3772" evidence="9">
    <location>
        <begin position="162"/>
        <end position="213"/>
    </location>
</feature>
<evidence type="ECO:0000313" key="11">
    <source>
        <dbReference type="EMBL" id="MBB3809961.1"/>
    </source>
</evidence>
<dbReference type="InterPro" id="IPR010920">
    <property type="entry name" value="LSM_dom_sf"/>
</dbReference>
<feature type="transmembrane region" description="Helical" evidence="7">
    <location>
        <begin position="234"/>
        <end position="252"/>
    </location>
</feature>
<proteinExistence type="inferred from homology"/>
<dbReference type="Gene3D" id="3.30.70.100">
    <property type="match status" value="1"/>
</dbReference>
<feature type="transmembrane region" description="Helical" evidence="7">
    <location>
        <begin position="565"/>
        <end position="584"/>
    </location>
</feature>
<dbReference type="SUPFAM" id="SSF50182">
    <property type="entry name" value="Sm-like ribonucleoproteins"/>
    <property type="match status" value="1"/>
</dbReference>
<feature type="transmembrane region" description="Helical" evidence="7">
    <location>
        <begin position="313"/>
        <end position="332"/>
    </location>
</feature>
<evidence type="ECO:0000313" key="12">
    <source>
        <dbReference type="Proteomes" id="UP000537592"/>
    </source>
</evidence>
<dbReference type="InterPro" id="IPR022249">
    <property type="entry name" value="DUF3772"/>
</dbReference>
<evidence type="ECO:0000256" key="4">
    <source>
        <dbReference type="ARBA" id="ARBA00022692"/>
    </source>
</evidence>
<gene>
    <name evidence="11" type="ORF">FHS81_002049</name>
</gene>
<feature type="transmembrane region" description="Helical" evidence="7">
    <location>
        <begin position="464"/>
        <end position="486"/>
    </location>
</feature>
<organism evidence="11 12">
    <name type="scientific">Pseudochelatococcus contaminans</name>
    <dbReference type="NCBI Taxonomy" id="1538103"/>
    <lineage>
        <taxon>Bacteria</taxon>
        <taxon>Pseudomonadati</taxon>
        <taxon>Pseudomonadota</taxon>
        <taxon>Alphaproteobacteria</taxon>
        <taxon>Hyphomicrobiales</taxon>
        <taxon>Chelatococcaceae</taxon>
        <taxon>Pseudochelatococcus</taxon>
    </lineage>
</organism>
<reference evidence="11 12" key="1">
    <citation type="submission" date="2020-08" db="EMBL/GenBank/DDBJ databases">
        <title>Genomic Encyclopedia of Type Strains, Phase IV (KMG-IV): sequencing the most valuable type-strain genomes for metagenomic binning, comparative biology and taxonomic classification.</title>
        <authorList>
            <person name="Goeker M."/>
        </authorList>
    </citation>
    <scope>NUCLEOTIDE SEQUENCE [LARGE SCALE GENOMIC DNA]</scope>
    <source>
        <strain evidence="11 12">DSM 28760</strain>
    </source>
</reference>
<dbReference type="Pfam" id="PF21082">
    <property type="entry name" value="MS_channel_3rd"/>
    <property type="match status" value="1"/>
</dbReference>
<feature type="domain" description="Mechanosensitive ion channel MscS" evidence="8">
    <location>
        <begin position="651"/>
        <end position="715"/>
    </location>
</feature>
<dbReference type="InterPro" id="IPR023408">
    <property type="entry name" value="MscS_beta-dom_sf"/>
</dbReference>
<dbReference type="InterPro" id="IPR011014">
    <property type="entry name" value="MscS_channel_TM-2"/>
</dbReference>
<dbReference type="PANTHER" id="PTHR30347:SF9">
    <property type="entry name" value="MINICONDUCTANCE MECHANOSENSITIVE CHANNEL MSCM"/>
    <property type="match status" value="1"/>
</dbReference>
<dbReference type="InterPro" id="IPR011066">
    <property type="entry name" value="MscS_channel_C_sf"/>
</dbReference>
<dbReference type="EMBL" id="JACICC010000004">
    <property type="protein sequence ID" value="MBB3809961.1"/>
    <property type="molecule type" value="Genomic_DNA"/>
</dbReference>
<evidence type="ECO:0000256" key="2">
    <source>
        <dbReference type="ARBA" id="ARBA00008017"/>
    </source>
</evidence>
<protein>
    <submittedName>
        <fullName evidence="11">Small-conductance mechanosensitive channel</fullName>
    </submittedName>
</protein>
<dbReference type="InterPro" id="IPR006685">
    <property type="entry name" value="MscS_channel_2nd"/>
</dbReference>
<keyword evidence="6 7" id="KW-0472">Membrane</keyword>
<accession>A0A7W6EH88</accession>
<evidence type="ECO:0000256" key="1">
    <source>
        <dbReference type="ARBA" id="ARBA00004651"/>
    </source>
</evidence>
<dbReference type="Pfam" id="PF12607">
    <property type="entry name" value="DUF3772"/>
    <property type="match status" value="1"/>
</dbReference>
<feature type="transmembrane region" description="Helical" evidence="7">
    <location>
        <begin position="436"/>
        <end position="458"/>
    </location>
</feature>
<feature type="transmembrane region" description="Helical" evidence="7">
    <location>
        <begin position="279"/>
        <end position="301"/>
    </location>
</feature>
<keyword evidence="12" id="KW-1185">Reference proteome</keyword>
<feature type="transmembrane region" description="Helical" evidence="7">
    <location>
        <begin position="353"/>
        <end position="378"/>
    </location>
</feature>
<dbReference type="PANTHER" id="PTHR30347">
    <property type="entry name" value="POTASSIUM CHANNEL RELATED"/>
    <property type="match status" value="1"/>
</dbReference>
<dbReference type="GO" id="GO:0008381">
    <property type="term" value="F:mechanosensitive monoatomic ion channel activity"/>
    <property type="evidence" value="ECO:0007669"/>
    <property type="project" value="UniProtKB-ARBA"/>
</dbReference>
<sequence length="843" mass="91695">MGRKTALPVNLASALIGLLLLALFAVGISPVAARLGISTGAGIITSAHAAPGEKNAQNQPRLSPEATLEHARGELEKLEAAVSADQLAEDQLSELRQRVSEVSASIRGLIADLSPRVAALNAQLAQLGPRPAEGEPPEAEAAAREREARTRAVSELQATVNLAEAALVRANQVTTAINDHRREAFANEVFAHTYSILSPRLWIEAAAGIPESLSNGRRILSEWAEKAERHASEGVAWTSLLALLTWGGLWLLQRRFLPRMTLRSRDEMNPPRLRRASKAFGLMIGVSMPIIAAFTVVFVSLDAQGLTEGRMELVVVWLLFSGGFLVFMRALARALFAPAVPQWRLFPMEDETALLLYSTSLQLTVVILIGQIAQAIVAAVNADLAQVAVVEGISAFVVALVMFWALQKLRGRSKPVEDDFGPYVSSQPQIWTFIRVIAWLATLIIFAALLTGFIAFASFLVDQIVWFAMVVGLFFIISSLIDEVAVEMPKRNSRFSLLLQTSVGLRRRTLEQIGILFAGLTKLLLFAFGVMLILAPWGFESKEVFSFVQIIQNGFSIGEVRLSPALLVSAILAFAVTLAIGRMIQSWLSTRFLPSTGLDPGIRNSIATGVGYGTFFLAVGLASASLGLGLQRLAIVAGALSVGIGFGLQSIVNNFVSGLILLWERPIKVGDWVVVGPDEGYVKRINVRATEIETFDRATVIVPNSSLVSGTVSNWLHRDRMGRMIVSVGVTYAADPDQVRELMLECARANPNVLETPAPIVLLMAFENTMLRFELRCFLANVENRLTVSSELRFAVLRALRDRDLVPVRPMALEEWHTGRTTVSDGGALYSQDIHQGGDGTTR</sequence>